<feature type="region of interest" description="Disordered" evidence="1">
    <location>
        <begin position="1"/>
        <end position="99"/>
    </location>
</feature>
<keyword evidence="2" id="KW-1185">Reference proteome</keyword>
<evidence type="ECO:0000313" key="3">
    <source>
        <dbReference type="WBParaSite" id="PSAMB.scaffold18362size953.g37562.t1"/>
    </source>
</evidence>
<feature type="compositionally biased region" description="Basic and acidic residues" evidence="1">
    <location>
        <begin position="1"/>
        <end position="30"/>
    </location>
</feature>
<evidence type="ECO:0000313" key="2">
    <source>
        <dbReference type="Proteomes" id="UP000887566"/>
    </source>
</evidence>
<feature type="compositionally biased region" description="Polar residues" evidence="1">
    <location>
        <begin position="61"/>
        <end position="91"/>
    </location>
</feature>
<protein>
    <submittedName>
        <fullName evidence="3">BRCT domain-containing protein</fullName>
    </submittedName>
</protein>
<feature type="compositionally biased region" description="Acidic residues" evidence="1">
    <location>
        <begin position="148"/>
        <end position="158"/>
    </location>
</feature>
<sequence>MESKENDKIDSGRRQRSRSDNKKTGEDSDARGILAHRIAAAIENDKRSLIMPRTRSDENAAESTATKQRSRSTSKPPSPLVNRSASKSLSVEQRAPSPKRRLDAVIGWVDNANEQLRQAGMMRAADESSQGLEIVLRSSASTAVIDQPSEENDIDQPSEDVPPRSPPVFLFTAVDDKDKPRMTKIVKELGGVVLDSKDFD</sequence>
<dbReference type="Proteomes" id="UP000887566">
    <property type="component" value="Unplaced"/>
</dbReference>
<feature type="compositionally biased region" description="Basic and acidic residues" evidence="1">
    <location>
        <begin position="43"/>
        <end position="58"/>
    </location>
</feature>
<organism evidence="2 3">
    <name type="scientific">Plectus sambesii</name>
    <dbReference type="NCBI Taxonomy" id="2011161"/>
    <lineage>
        <taxon>Eukaryota</taxon>
        <taxon>Metazoa</taxon>
        <taxon>Ecdysozoa</taxon>
        <taxon>Nematoda</taxon>
        <taxon>Chromadorea</taxon>
        <taxon>Plectida</taxon>
        <taxon>Plectina</taxon>
        <taxon>Plectoidea</taxon>
        <taxon>Plectidae</taxon>
        <taxon>Plectus</taxon>
    </lineage>
</organism>
<feature type="region of interest" description="Disordered" evidence="1">
    <location>
        <begin position="142"/>
        <end position="166"/>
    </location>
</feature>
<reference evidence="3" key="1">
    <citation type="submission" date="2022-11" db="UniProtKB">
        <authorList>
            <consortium name="WormBaseParasite"/>
        </authorList>
    </citation>
    <scope>IDENTIFICATION</scope>
</reference>
<proteinExistence type="predicted"/>
<dbReference type="WBParaSite" id="PSAMB.scaffold18362size953.g37562.t1">
    <property type="protein sequence ID" value="PSAMB.scaffold18362size953.g37562.t1"/>
    <property type="gene ID" value="PSAMB.scaffold18362size953.g37562"/>
</dbReference>
<accession>A0A914VCW7</accession>
<name>A0A914VCW7_9BILA</name>
<dbReference type="AlphaFoldDB" id="A0A914VCW7"/>
<evidence type="ECO:0000256" key="1">
    <source>
        <dbReference type="SAM" id="MobiDB-lite"/>
    </source>
</evidence>